<dbReference type="Pfam" id="PF00067">
    <property type="entry name" value="p450"/>
    <property type="match status" value="1"/>
</dbReference>
<dbReference type="InterPro" id="IPR053007">
    <property type="entry name" value="CYP450_monoxygenase_sec-met"/>
</dbReference>
<evidence type="ECO:0008006" key="11">
    <source>
        <dbReference type="Google" id="ProtNLM"/>
    </source>
</evidence>
<comment type="cofactor">
    <cofactor evidence="1 6">
        <name>heme</name>
        <dbReference type="ChEBI" id="CHEBI:30413"/>
    </cofactor>
</comment>
<dbReference type="GO" id="GO:0020037">
    <property type="term" value="F:heme binding"/>
    <property type="evidence" value="ECO:0007669"/>
    <property type="project" value="InterPro"/>
</dbReference>
<evidence type="ECO:0000256" key="3">
    <source>
        <dbReference type="ARBA" id="ARBA00022723"/>
    </source>
</evidence>
<name>A0A8H6PD04_9EURO</name>
<evidence type="ECO:0000256" key="5">
    <source>
        <dbReference type="ARBA" id="ARBA00023004"/>
    </source>
</evidence>
<dbReference type="InterPro" id="IPR002403">
    <property type="entry name" value="Cyt_P450_E_grp-IV"/>
</dbReference>
<keyword evidence="4 7" id="KW-0560">Oxidoreductase</keyword>
<evidence type="ECO:0000256" key="2">
    <source>
        <dbReference type="ARBA" id="ARBA00010617"/>
    </source>
</evidence>
<dbReference type="PANTHER" id="PTHR47582:SF1">
    <property type="entry name" value="P450, PUTATIVE (EUROFUNG)-RELATED"/>
    <property type="match status" value="1"/>
</dbReference>
<gene>
    <name evidence="8" type="ORF">CNMCM5793_001850</name>
    <name evidence="9" type="ORF">CNMCM6106_004656</name>
</gene>
<dbReference type="Gene3D" id="1.10.630.10">
    <property type="entry name" value="Cytochrome P450"/>
    <property type="match status" value="1"/>
</dbReference>
<dbReference type="InterPro" id="IPR017972">
    <property type="entry name" value="Cyt_P450_CS"/>
</dbReference>
<comment type="caution">
    <text evidence="8">The sequence shown here is derived from an EMBL/GenBank/DDBJ whole genome shotgun (WGS) entry which is preliminary data.</text>
</comment>
<dbReference type="GO" id="GO:0016705">
    <property type="term" value="F:oxidoreductase activity, acting on paired donors, with incorporation or reduction of molecular oxygen"/>
    <property type="evidence" value="ECO:0007669"/>
    <property type="project" value="InterPro"/>
</dbReference>
<evidence type="ECO:0000313" key="9">
    <source>
        <dbReference type="EMBL" id="KAF7155510.1"/>
    </source>
</evidence>
<evidence type="ECO:0000256" key="7">
    <source>
        <dbReference type="RuleBase" id="RU000461"/>
    </source>
</evidence>
<keyword evidence="7" id="KW-0503">Monooxygenase</keyword>
<evidence type="ECO:0000256" key="4">
    <source>
        <dbReference type="ARBA" id="ARBA00023002"/>
    </source>
</evidence>
<dbReference type="EMBL" id="JACBAF010002319">
    <property type="protein sequence ID" value="KAF7155510.1"/>
    <property type="molecule type" value="Genomic_DNA"/>
</dbReference>
<dbReference type="SUPFAM" id="SSF48264">
    <property type="entry name" value="Cytochrome P450"/>
    <property type="match status" value="1"/>
</dbReference>
<evidence type="ECO:0000256" key="6">
    <source>
        <dbReference type="PIRSR" id="PIRSR602403-1"/>
    </source>
</evidence>
<dbReference type="GO" id="GO:0005506">
    <property type="term" value="F:iron ion binding"/>
    <property type="evidence" value="ECO:0007669"/>
    <property type="project" value="InterPro"/>
</dbReference>
<protein>
    <recommendedName>
        <fullName evidence="11">Cytochrome P450</fullName>
    </recommendedName>
</protein>
<dbReference type="InterPro" id="IPR001128">
    <property type="entry name" value="Cyt_P450"/>
</dbReference>
<organism evidence="8 10">
    <name type="scientific">Aspergillus hiratsukae</name>
    <dbReference type="NCBI Taxonomy" id="1194566"/>
    <lineage>
        <taxon>Eukaryota</taxon>
        <taxon>Fungi</taxon>
        <taxon>Dikarya</taxon>
        <taxon>Ascomycota</taxon>
        <taxon>Pezizomycotina</taxon>
        <taxon>Eurotiomycetes</taxon>
        <taxon>Eurotiomycetidae</taxon>
        <taxon>Eurotiales</taxon>
        <taxon>Aspergillaceae</taxon>
        <taxon>Aspergillus</taxon>
        <taxon>Aspergillus subgen. Fumigati</taxon>
    </lineage>
</organism>
<dbReference type="AlphaFoldDB" id="A0A8H6PD04"/>
<feature type="binding site" description="axial binding residue" evidence="6">
    <location>
        <position position="372"/>
    </location>
    <ligand>
        <name>heme</name>
        <dbReference type="ChEBI" id="CHEBI:30413"/>
    </ligand>
    <ligandPart>
        <name>Fe</name>
        <dbReference type="ChEBI" id="CHEBI:18248"/>
    </ligandPart>
</feature>
<keyword evidence="5 6" id="KW-0408">Iron</keyword>
<keyword evidence="6 7" id="KW-0349">Heme</keyword>
<dbReference type="PRINTS" id="PR00465">
    <property type="entry name" value="EP450IV"/>
</dbReference>
<reference evidence="8" key="1">
    <citation type="submission" date="2020-06" db="EMBL/GenBank/DDBJ databases">
        <title>Draft genome sequences of strains closely related to Aspergillus parafelis and Aspergillus hiratsukae.</title>
        <authorList>
            <person name="Dos Santos R.A.C."/>
            <person name="Rivero-Menendez O."/>
            <person name="Steenwyk J.L."/>
            <person name="Mead M.E."/>
            <person name="Goldman G.H."/>
            <person name="Alastruey-Izquierdo A."/>
            <person name="Rokas A."/>
        </authorList>
    </citation>
    <scope>NUCLEOTIDE SEQUENCE</scope>
    <source>
        <strain evidence="8">CNM-CM5793</strain>
        <strain evidence="9">CNM-CM6106</strain>
    </source>
</reference>
<dbReference type="Proteomes" id="UP000630445">
    <property type="component" value="Unassembled WGS sequence"/>
</dbReference>
<accession>A0A8H6PD04</accession>
<keyword evidence="3 6" id="KW-0479">Metal-binding</keyword>
<dbReference type="PANTHER" id="PTHR47582">
    <property type="entry name" value="P450, PUTATIVE (EUROFUNG)-RELATED"/>
    <property type="match status" value="1"/>
</dbReference>
<evidence type="ECO:0000313" key="8">
    <source>
        <dbReference type="EMBL" id="KAF7125611.1"/>
    </source>
</evidence>
<dbReference type="EMBL" id="JACBAD010001975">
    <property type="protein sequence ID" value="KAF7125611.1"/>
    <property type="molecule type" value="Genomic_DNA"/>
</dbReference>
<dbReference type="GO" id="GO:0004497">
    <property type="term" value="F:monooxygenase activity"/>
    <property type="evidence" value="ECO:0007669"/>
    <property type="project" value="UniProtKB-KW"/>
</dbReference>
<proteinExistence type="inferred from homology"/>
<comment type="similarity">
    <text evidence="2 7">Belongs to the cytochrome P450 family.</text>
</comment>
<evidence type="ECO:0000313" key="10">
    <source>
        <dbReference type="Proteomes" id="UP000630445"/>
    </source>
</evidence>
<sequence>MPIFTLFLGFQKVYVVNSPALISQINRRQKVIDSNPPFLTIVMGKLFDFHKDDLAELLRNPNEMGSLRRETRGLEHSLLERGAAPLHEIFTAMIQEVATRLNTLASKGPVTIKLECWLRETITMCTAQAVFGPHNPFAQNHSLLDDFWQFESGIKGLTMGIFPTLTASGAARARHRLVQAFHRFVQGHFIESEETCELVRQIGEVAHRHNRGTDYLARYYFGVFSAFLLNTVPVTFWTISHIIKNPDLLARIRTELEDVARESVKADGIRMRMLDISTIRERCPLLLSTFHETLRYVGASTSTLVVHEDVWLDDTYLLTKGSLVQIPATAIHSDPNIWGPDAEIFDPERFHVAPNKVHPSANRTFGGGNTLCPGRHLASDEVLEVTAMFLSTFNVGFEAEPSWPRRDETNMLSVIKPRDDLSLKLTRYPNMEKVLWGFETS</sequence>
<dbReference type="InterPro" id="IPR036396">
    <property type="entry name" value="Cyt_P450_sf"/>
</dbReference>
<dbReference type="CDD" id="cd11040">
    <property type="entry name" value="CYP7_CYP8-like"/>
    <property type="match status" value="1"/>
</dbReference>
<dbReference type="Proteomes" id="UP000662466">
    <property type="component" value="Unassembled WGS sequence"/>
</dbReference>
<dbReference type="PROSITE" id="PS00086">
    <property type="entry name" value="CYTOCHROME_P450"/>
    <property type="match status" value="1"/>
</dbReference>
<evidence type="ECO:0000256" key="1">
    <source>
        <dbReference type="ARBA" id="ARBA00001971"/>
    </source>
</evidence>
<keyword evidence="10" id="KW-1185">Reference proteome</keyword>
<dbReference type="OrthoDB" id="3366823at2759"/>